<protein>
    <recommendedName>
        <fullName evidence="3">Bulb-type lectin domain-containing protein</fullName>
    </recommendedName>
</protein>
<dbReference type="PROSITE" id="PS51257">
    <property type="entry name" value="PROKAR_LIPOPROTEIN"/>
    <property type="match status" value="1"/>
</dbReference>
<organism evidence="1 2">
    <name type="scientific">Lujinxingia vulgaris</name>
    <dbReference type="NCBI Taxonomy" id="2600176"/>
    <lineage>
        <taxon>Bacteria</taxon>
        <taxon>Deltaproteobacteria</taxon>
        <taxon>Bradymonadales</taxon>
        <taxon>Lujinxingiaceae</taxon>
        <taxon>Lujinxingia</taxon>
    </lineage>
</organism>
<dbReference type="RefSeq" id="WP_146981088.1">
    <property type="nucleotide sequence ID" value="NZ_VOSM01000004.1"/>
</dbReference>
<comment type="caution">
    <text evidence="1">The sequence shown here is derived from an EMBL/GenBank/DDBJ whole genome shotgun (WGS) entry which is preliminary data.</text>
</comment>
<keyword evidence="2" id="KW-1185">Reference proteome</keyword>
<dbReference type="AlphaFoldDB" id="A0A5C6X6T6"/>
<dbReference type="SUPFAM" id="SSF63829">
    <property type="entry name" value="Calcium-dependent phosphotriesterase"/>
    <property type="match status" value="1"/>
</dbReference>
<accession>A0A5C6X6T6</accession>
<dbReference type="EMBL" id="VOSM01000004">
    <property type="protein sequence ID" value="TXD36974.1"/>
    <property type="molecule type" value="Genomic_DNA"/>
</dbReference>
<reference evidence="1 2" key="1">
    <citation type="submission" date="2019-08" db="EMBL/GenBank/DDBJ databases">
        <title>Bradymonadales sp. TMQ4.</title>
        <authorList>
            <person name="Liang Q."/>
        </authorList>
    </citation>
    <scope>NUCLEOTIDE SEQUENCE [LARGE SCALE GENOMIC DNA]</scope>
    <source>
        <strain evidence="1 2">TMQ4</strain>
    </source>
</reference>
<evidence type="ECO:0000313" key="2">
    <source>
        <dbReference type="Proteomes" id="UP000321412"/>
    </source>
</evidence>
<gene>
    <name evidence="1" type="ORF">FRC98_09540</name>
</gene>
<evidence type="ECO:0000313" key="1">
    <source>
        <dbReference type="EMBL" id="TXD36974.1"/>
    </source>
</evidence>
<evidence type="ECO:0008006" key="3">
    <source>
        <dbReference type="Google" id="ProtNLM"/>
    </source>
</evidence>
<sequence>MKFPVIALLTLGFAVASCSDDNPRRSDFLRDAGDVALQEDTPNDEAPRCIEHSDCSSVLPYCDVQSGDCVACLPGLETQHRWHHLWPGSEESHPEIALLAPHPDGGMVITGDFRPGDLTSSTTPLWGEELEHSMARLSAGGEVLWIRGLPVGLRNIAIDDSSQIYVIGRSDSQTDLGAGIPEDAVDESGFLLSFSGDGEYLWERRFTTPNLQALDAHHGEVLLAGTFAADVDLGAGPIEPQHEGATGFYALFANDGAYIDHRVPGPSYTFSVSQAALLDDNTIALSGTFRAELDLGAGEVSSGTNSDAFLVVYSRDGEHRAQTILTSPGTVSPTDVAVRPDGGLVVLYNTSGRVDVGGVFSFSPLYMYANSGGTIEPFAVSYHADGTPHWLRGLRAARHGGDVAVDTLGNTYLLGSYQLYYRQDSAEIDLGHGARELVGESDGFLAAYDPNGEPLWELFYSQQGSEIFASALAITADEQLVAAMQVTGEVETGAGPVSSASRSTLLTGLCMP</sequence>
<dbReference type="OrthoDB" id="5522807at2"/>
<dbReference type="Proteomes" id="UP000321412">
    <property type="component" value="Unassembled WGS sequence"/>
</dbReference>
<name>A0A5C6X6T6_9DELT</name>
<proteinExistence type="predicted"/>